<dbReference type="SUPFAM" id="SSF47459">
    <property type="entry name" value="HLH, helix-loop-helix DNA-binding domain"/>
    <property type="match status" value="1"/>
</dbReference>
<reference evidence="8 9" key="1">
    <citation type="submission" date="2024-01" db="EMBL/GenBank/DDBJ databases">
        <title>The genomes of 5 underutilized Papilionoideae crops provide insights into root nodulation and disease resistanc.</title>
        <authorList>
            <person name="Yuan L."/>
        </authorList>
    </citation>
    <scope>NUCLEOTIDE SEQUENCE [LARGE SCALE GENOMIC DNA]</scope>
    <source>
        <strain evidence="8">ZHUSHIDOU_FW_LH</strain>
        <tissue evidence="8">Leaf</tissue>
    </source>
</reference>
<dbReference type="PANTHER" id="PTHR45959:SF2">
    <property type="entry name" value="BHLH TRANSCRIPTION FACTOR"/>
    <property type="match status" value="1"/>
</dbReference>
<feature type="compositionally biased region" description="Pro residues" evidence="5">
    <location>
        <begin position="1"/>
        <end position="14"/>
    </location>
</feature>
<gene>
    <name evidence="8" type="ORF">RIF29_24718</name>
</gene>
<evidence type="ECO:0000256" key="6">
    <source>
        <dbReference type="SAM" id="Phobius"/>
    </source>
</evidence>
<proteinExistence type="predicted"/>
<dbReference type="GO" id="GO:0046983">
    <property type="term" value="F:protein dimerization activity"/>
    <property type="evidence" value="ECO:0007669"/>
    <property type="project" value="InterPro"/>
</dbReference>
<dbReference type="GO" id="GO:0005634">
    <property type="term" value="C:nucleus"/>
    <property type="evidence" value="ECO:0007669"/>
    <property type="project" value="UniProtKB-SubCell"/>
</dbReference>
<dbReference type="AlphaFoldDB" id="A0AAN9I0F6"/>
<dbReference type="Gene3D" id="4.10.280.10">
    <property type="entry name" value="Helix-loop-helix DNA-binding domain"/>
    <property type="match status" value="1"/>
</dbReference>
<dbReference type="GO" id="GO:0080090">
    <property type="term" value="P:regulation of primary metabolic process"/>
    <property type="evidence" value="ECO:0007669"/>
    <property type="project" value="UniProtKB-ARBA"/>
</dbReference>
<name>A0AAN9I0F6_CROPI</name>
<feature type="domain" description="Plant bHLH transcription factor ACT-like" evidence="7">
    <location>
        <begin position="179"/>
        <end position="244"/>
    </location>
</feature>
<dbReference type="InterPro" id="IPR036638">
    <property type="entry name" value="HLH_DNA-bd_sf"/>
</dbReference>
<keyword evidence="2" id="KW-0805">Transcription regulation</keyword>
<keyword evidence="6" id="KW-0472">Membrane</keyword>
<protein>
    <recommendedName>
        <fullName evidence="7">Plant bHLH transcription factor ACT-like domain-containing protein</fullName>
    </recommendedName>
</protein>
<evidence type="ECO:0000256" key="3">
    <source>
        <dbReference type="ARBA" id="ARBA00023163"/>
    </source>
</evidence>
<evidence type="ECO:0000313" key="8">
    <source>
        <dbReference type="EMBL" id="KAK7259120.1"/>
    </source>
</evidence>
<dbReference type="EMBL" id="JAYWIO010000005">
    <property type="protein sequence ID" value="KAK7259120.1"/>
    <property type="molecule type" value="Genomic_DNA"/>
</dbReference>
<evidence type="ECO:0000256" key="5">
    <source>
        <dbReference type="SAM" id="MobiDB-lite"/>
    </source>
</evidence>
<evidence type="ECO:0000256" key="4">
    <source>
        <dbReference type="ARBA" id="ARBA00023242"/>
    </source>
</evidence>
<dbReference type="InterPro" id="IPR054502">
    <property type="entry name" value="bHLH-TF_ACT-like_plant"/>
</dbReference>
<accession>A0AAN9I0F6</accession>
<keyword evidence="6" id="KW-1133">Transmembrane helix</keyword>
<feature type="transmembrane region" description="Helical" evidence="6">
    <location>
        <begin position="39"/>
        <end position="67"/>
    </location>
</feature>
<evidence type="ECO:0000256" key="2">
    <source>
        <dbReference type="ARBA" id="ARBA00023015"/>
    </source>
</evidence>
<dbReference type="Proteomes" id="UP001372338">
    <property type="component" value="Unassembled WGS sequence"/>
</dbReference>
<evidence type="ECO:0000259" key="7">
    <source>
        <dbReference type="Pfam" id="PF22754"/>
    </source>
</evidence>
<comment type="caution">
    <text evidence="8">The sequence shown here is derived from an EMBL/GenBank/DDBJ whole genome shotgun (WGS) entry which is preliminary data.</text>
</comment>
<evidence type="ECO:0000313" key="9">
    <source>
        <dbReference type="Proteomes" id="UP001372338"/>
    </source>
</evidence>
<dbReference type="PANTHER" id="PTHR45959">
    <property type="entry name" value="BHLH TRANSCRIPTION FACTOR"/>
    <property type="match status" value="1"/>
</dbReference>
<comment type="subcellular location">
    <subcellularLocation>
        <location evidence="1">Nucleus</location>
    </subcellularLocation>
</comment>
<keyword evidence="3" id="KW-0804">Transcription</keyword>
<keyword evidence="6" id="KW-0812">Transmembrane</keyword>
<keyword evidence="4" id="KW-0539">Nucleus</keyword>
<sequence length="263" mass="29309">MLHPTPSPPSPRFAPSPTFSQPLKSTSTANNTRYRTKDILSVVLVLLIDIGCSAVIASAVCLVWPAFSGCRNYCFDDFDSFNKDNEIETSKTSRYVKIREVELEAAEIDKASILSEAITYVKQLQKRVKDLEEQSCCKKIRVESVQFTNKTQLSDEGSVSSDKTNSDDGHELNVTLPEVEARVLENEVLIRIHCNNQNGSMLKILNHLKSLDLSTISTSVLPFGNSLLDITIIVKMGDTYNLTVKELMKSLRVALLESRAVQH</sequence>
<evidence type="ECO:0000256" key="1">
    <source>
        <dbReference type="ARBA" id="ARBA00004123"/>
    </source>
</evidence>
<keyword evidence="9" id="KW-1185">Reference proteome</keyword>
<dbReference type="InterPro" id="IPR052610">
    <property type="entry name" value="bHLH_transcription_regulator"/>
</dbReference>
<organism evidence="8 9">
    <name type="scientific">Crotalaria pallida</name>
    <name type="common">Smooth rattlebox</name>
    <name type="synonym">Crotalaria striata</name>
    <dbReference type="NCBI Taxonomy" id="3830"/>
    <lineage>
        <taxon>Eukaryota</taxon>
        <taxon>Viridiplantae</taxon>
        <taxon>Streptophyta</taxon>
        <taxon>Embryophyta</taxon>
        <taxon>Tracheophyta</taxon>
        <taxon>Spermatophyta</taxon>
        <taxon>Magnoliopsida</taxon>
        <taxon>eudicotyledons</taxon>
        <taxon>Gunneridae</taxon>
        <taxon>Pentapetalae</taxon>
        <taxon>rosids</taxon>
        <taxon>fabids</taxon>
        <taxon>Fabales</taxon>
        <taxon>Fabaceae</taxon>
        <taxon>Papilionoideae</taxon>
        <taxon>50 kb inversion clade</taxon>
        <taxon>genistoids sensu lato</taxon>
        <taxon>core genistoids</taxon>
        <taxon>Crotalarieae</taxon>
        <taxon>Crotalaria</taxon>
    </lineage>
</organism>
<feature type="region of interest" description="Disordered" evidence="5">
    <location>
        <begin position="1"/>
        <end position="29"/>
    </location>
</feature>
<dbReference type="Pfam" id="PF22754">
    <property type="entry name" value="bHLH-TF_ACT-like_plant"/>
    <property type="match status" value="1"/>
</dbReference>